<dbReference type="PANTHER" id="PTHR12428">
    <property type="entry name" value="OXA1"/>
    <property type="match status" value="1"/>
</dbReference>
<evidence type="ECO:0000256" key="7">
    <source>
        <dbReference type="SAM" id="MobiDB-lite"/>
    </source>
</evidence>
<dbReference type="InterPro" id="IPR001708">
    <property type="entry name" value="YidC/ALB3/OXA1/COX18"/>
</dbReference>
<comment type="similarity">
    <text evidence="2">Belongs to the OXA1/ALB3/YidC (TC 2.A.9.2) family.</text>
</comment>
<evidence type="ECO:0000256" key="8">
    <source>
        <dbReference type="SAM" id="Phobius"/>
    </source>
</evidence>
<dbReference type="GO" id="GO:0005743">
    <property type="term" value="C:mitochondrial inner membrane"/>
    <property type="evidence" value="ECO:0007669"/>
    <property type="project" value="TreeGrafter"/>
</dbReference>
<dbReference type="AlphaFoldDB" id="A0A314XW36"/>
<dbReference type="OrthoDB" id="2148490at2759"/>
<dbReference type="InterPro" id="IPR028055">
    <property type="entry name" value="YidC/Oxa/ALB_C"/>
</dbReference>
<comment type="subcellular location">
    <subcellularLocation>
        <location evidence="1 6">Membrane</location>
        <topology evidence="1 6">Multi-pass membrane protein</topology>
    </subcellularLocation>
</comment>
<evidence type="ECO:0000256" key="2">
    <source>
        <dbReference type="ARBA" id="ARBA00010583"/>
    </source>
</evidence>
<keyword evidence="11" id="KW-1185">Reference proteome</keyword>
<gene>
    <name evidence="10" type="ORF">Pyn_10360</name>
</gene>
<evidence type="ECO:0000256" key="6">
    <source>
        <dbReference type="RuleBase" id="RU003945"/>
    </source>
</evidence>
<organism evidence="10 11">
    <name type="scientific">Prunus yedoensis var. nudiflora</name>
    <dbReference type="NCBI Taxonomy" id="2094558"/>
    <lineage>
        <taxon>Eukaryota</taxon>
        <taxon>Viridiplantae</taxon>
        <taxon>Streptophyta</taxon>
        <taxon>Embryophyta</taxon>
        <taxon>Tracheophyta</taxon>
        <taxon>Spermatophyta</taxon>
        <taxon>Magnoliopsida</taxon>
        <taxon>eudicotyledons</taxon>
        <taxon>Gunneridae</taxon>
        <taxon>Pentapetalae</taxon>
        <taxon>rosids</taxon>
        <taxon>fabids</taxon>
        <taxon>Rosales</taxon>
        <taxon>Rosaceae</taxon>
        <taxon>Amygdaloideae</taxon>
        <taxon>Amygdaleae</taxon>
        <taxon>Prunus</taxon>
    </lineage>
</organism>
<keyword evidence="5 8" id="KW-0472">Membrane</keyword>
<evidence type="ECO:0000313" key="11">
    <source>
        <dbReference type="Proteomes" id="UP000250321"/>
    </source>
</evidence>
<evidence type="ECO:0000256" key="5">
    <source>
        <dbReference type="ARBA" id="ARBA00023136"/>
    </source>
</evidence>
<evidence type="ECO:0000256" key="4">
    <source>
        <dbReference type="ARBA" id="ARBA00022989"/>
    </source>
</evidence>
<evidence type="ECO:0000256" key="3">
    <source>
        <dbReference type="ARBA" id="ARBA00022692"/>
    </source>
</evidence>
<feature type="transmembrane region" description="Helical" evidence="8">
    <location>
        <begin position="152"/>
        <end position="176"/>
    </location>
</feature>
<dbReference type="GO" id="GO:0032979">
    <property type="term" value="P:protein insertion into mitochondrial inner membrane from matrix"/>
    <property type="evidence" value="ECO:0007669"/>
    <property type="project" value="TreeGrafter"/>
</dbReference>
<evidence type="ECO:0000256" key="1">
    <source>
        <dbReference type="ARBA" id="ARBA00004141"/>
    </source>
</evidence>
<dbReference type="EMBL" id="PJQY01002219">
    <property type="protein sequence ID" value="PQP95587.1"/>
    <property type="molecule type" value="Genomic_DNA"/>
</dbReference>
<dbReference type="STRING" id="2094558.A0A314XW36"/>
<keyword evidence="4 8" id="KW-1133">Transmembrane helix</keyword>
<name>A0A314XW36_PRUYE</name>
<feature type="domain" description="Membrane insertase YidC/Oxa/ALB C-terminal" evidence="9">
    <location>
        <begin position="158"/>
        <end position="348"/>
    </location>
</feature>
<comment type="similarity">
    <text evidence="6">Belongs to the OXA1/ALB3/YidC family.</text>
</comment>
<dbReference type="NCBIfam" id="TIGR03592">
    <property type="entry name" value="yidC_oxa1_cterm"/>
    <property type="match status" value="1"/>
</dbReference>
<accession>A0A314XW36</accession>
<keyword evidence="3 6" id="KW-0812">Transmembrane</keyword>
<evidence type="ECO:0000259" key="9">
    <source>
        <dbReference type="Pfam" id="PF02096"/>
    </source>
</evidence>
<dbReference type="Proteomes" id="UP000250321">
    <property type="component" value="Unassembled WGS sequence"/>
</dbReference>
<evidence type="ECO:0000313" key="10">
    <source>
        <dbReference type="EMBL" id="PQP95587.1"/>
    </source>
</evidence>
<dbReference type="Pfam" id="PF02096">
    <property type="entry name" value="60KD_IMP"/>
    <property type="match status" value="1"/>
</dbReference>
<dbReference type="GO" id="GO:0032977">
    <property type="term" value="F:membrane insertase activity"/>
    <property type="evidence" value="ECO:0007669"/>
    <property type="project" value="InterPro"/>
</dbReference>
<reference evidence="10 11" key="1">
    <citation type="submission" date="2018-02" db="EMBL/GenBank/DDBJ databases">
        <title>Draft genome of wild Prunus yedoensis var. nudiflora.</title>
        <authorList>
            <person name="Baek S."/>
            <person name="Kim J.-H."/>
            <person name="Choi K."/>
            <person name="Kim G.-B."/>
            <person name="Cho A."/>
            <person name="Jang H."/>
            <person name="Shin C.-H."/>
            <person name="Yu H.-J."/>
            <person name="Mun J.-H."/>
        </authorList>
    </citation>
    <scope>NUCLEOTIDE SEQUENCE [LARGE SCALE GENOMIC DNA]</scope>
    <source>
        <strain evidence="11">cv. Jeju island</strain>
        <tissue evidence="10">Leaf</tissue>
    </source>
</reference>
<comment type="caution">
    <text evidence="10">The sequence shown here is derived from an EMBL/GenBank/DDBJ whole genome shotgun (WGS) entry which is preliminary data.</text>
</comment>
<sequence>MACRRSVSTTVTFGTRRFHPSFSHILHDNNEDAKSHAPNSSSPPPVIKSTLPSGSYNSTVRFCFGSRCRERTGSSLAWKMGLGSFHCRYMSTVIDDGSDKINDVGYFAEVITDKTVEVVTSQAPAVSEVAAAAADSFFPVAALQYLIDGVHFLYWMWASIALTTILIRGATIPLLINQLRATTQLSLMRPHLEELKQQMQDMAMDPNVLQEGQKRMKALFKEYGVNPLSQLQPLFIQGPIFISFFLAVRNMAEKVPSFQSGGALWFTDLTTPDSLLILPVLTSLTFLITVECNMQEGLEGNPIAQTMKNYSRILAAISVPVMMSFPKALFCYWLTSNLFSLTYGLVIRRPEVKSFLGLPEIPVPPPAPSQPQSFLSSAIEQDTTLNQDLRYPSSHQRLLTEEYHGLQFSSRDLKVWKIKSRKEINKRRCERTAPTMFMVHRMMESFLLDGYKSVSSGIPFGRRHSEGRVNYDLFLSVLTLSLVLCILSLDAVEYNYSTISHRVNRT</sequence>
<protein>
    <submittedName>
        <fullName evidence="10">Mitochondrial inner membrane protein OXA1-like isoform X2</fullName>
    </submittedName>
</protein>
<proteinExistence type="inferred from homology"/>
<dbReference type="PANTHER" id="PTHR12428:SF34">
    <property type="entry name" value="MITOCHONDRIAL INNER MEMBRANE PROTEIN OXA1-LIKE"/>
    <property type="match status" value="1"/>
</dbReference>
<dbReference type="CDD" id="cd20069">
    <property type="entry name" value="5TM_Oxa1-like"/>
    <property type="match status" value="1"/>
</dbReference>
<feature type="region of interest" description="Disordered" evidence="7">
    <location>
        <begin position="29"/>
        <end position="49"/>
    </location>
</feature>